<evidence type="ECO:0000313" key="1">
    <source>
        <dbReference type="EMBL" id="AJY74215.1"/>
    </source>
</evidence>
<dbReference type="RefSeq" id="WP_045669651.1">
    <property type="nucleotide sequence ID" value="NZ_CP011058.1"/>
</dbReference>
<dbReference type="PATRIC" id="fig|1126833.4.peg.1312"/>
<evidence type="ECO:0000313" key="2">
    <source>
        <dbReference type="Proteomes" id="UP000032633"/>
    </source>
</evidence>
<dbReference type="HOGENOM" id="CLU_2317563_0_0_9"/>
<reference evidence="2" key="2">
    <citation type="submission" date="2015-03" db="EMBL/GenBank/DDBJ databases">
        <title>Genome sequence of Paenibacillus beijingensis strain DSM 24997T.</title>
        <authorList>
            <person name="Kwak Y."/>
            <person name="Shin J.-H."/>
        </authorList>
    </citation>
    <scope>NUCLEOTIDE SEQUENCE [LARGE SCALE GENOMIC DNA]</scope>
    <source>
        <strain evidence="2">DSM 24997</strain>
    </source>
</reference>
<name>A0A0D5NGH6_9BACL</name>
<dbReference type="EMBL" id="CP011058">
    <property type="protein sequence ID" value="AJY74215.1"/>
    <property type="molecule type" value="Genomic_DNA"/>
</dbReference>
<sequence length="99" mass="11236">MTFESANWTILATYDIDRDLLLDAVFFDHADESNVKVIDTNVGVMFEVHKQSLGQSNTVQRRMFAKIKAKQKNPYVKEESMTEKVTSMLTIEKVSAGGF</sequence>
<keyword evidence="2" id="KW-1185">Reference proteome</keyword>
<proteinExistence type="predicted"/>
<dbReference type="Proteomes" id="UP000032633">
    <property type="component" value="Chromosome"/>
</dbReference>
<dbReference type="OrthoDB" id="10007336at2"/>
<reference evidence="1 2" key="1">
    <citation type="journal article" date="2015" name="J. Biotechnol.">
        <title>Complete genome sequence of Paenibacillus beijingensis 7188(T) (=DSM 24997(T)), a novel rhizobacterium from jujube garden soil.</title>
        <authorList>
            <person name="Kwak Y."/>
            <person name="Shin J.H."/>
        </authorList>
    </citation>
    <scope>NUCLEOTIDE SEQUENCE [LARGE SCALE GENOMIC DNA]</scope>
    <source>
        <strain evidence="1 2">DSM 24997</strain>
    </source>
</reference>
<accession>A0A0D5NGH6</accession>
<protein>
    <submittedName>
        <fullName evidence="1">Uncharacterized protein</fullName>
    </submittedName>
</protein>
<dbReference type="AlphaFoldDB" id="A0A0D5NGH6"/>
<dbReference type="KEGG" id="pbj:VN24_06040"/>
<gene>
    <name evidence="1" type="ORF">VN24_06040</name>
</gene>
<organism evidence="1 2">
    <name type="scientific">Paenibacillus beijingensis</name>
    <dbReference type="NCBI Taxonomy" id="1126833"/>
    <lineage>
        <taxon>Bacteria</taxon>
        <taxon>Bacillati</taxon>
        <taxon>Bacillota</taxon>
        <taxon>Bacilli</taxon>
        <taxon>Bacillales</taxon>
        <taxon>Paenibacillaceae</taxon>
        <taxon>Paenibacillus</taxon>
    </lineage>
</organism>